<name>A0A8H4EPM5_GIGMA</name>
<evidence type="ECO:0000256" key="1">
    <source>
        <dbReference type="SAM" id="Phobius"/>
    </source>
</evidence>
<dbReference type="Proteomes" id="UP000439903">
    <property type="component" value="Unassembled WGS sequence"/>
</dbReference>
<dbReference type="EMBL" id="WTPW01000255">
    <property type="protein sequence ID" value="KAF0529917.1"/>
    <property type="molecule type" value="Genomic_DNA"/>
</dbReference>
<gene>
    <name evidence="2" type="ORF">F8M41_012532</name>
</gene>
<evidence type="ECO:0000313" key="3">
    <source>
        <dbReference type="Proteomes" id="UP000439903"/>
    </source>
</evidence>
<keyword evidence="1" id="KW-0472">Membrane</keyword>
<evidence type="ECO:0000313" key="2">
    <source>
        <dbReference type="EMBL" id="KAF0529917.1"/>
    </source>
</evidence>
<reference evidence="2 3" key="1">
    <citation type="journal article" date="2019" name="Environ. Microbiol.">
        <title>At the nexus of three kingdoms: the genome of the mycorrhizal fungus Gigaspora margarita provides insights into plant, endobacterial and fungal interactions.</title>
        <authorList>
            <person name="Venice F."/>
            <person name="Ghignone S."/>
            <person name="Salvioli di Fossalunga A."/>
            <person name="Amselem J."/>
            <person name="Novero M."/>
            <person name="Xianan X."/>
            <person name="Sedzielewska Toro K."/>
            <person name="Morin E."/>
            <person name="Lipzen A."/>
            <person name="Grigoriev I.V."/>
            <person name="Henrissat B."/>
            <person name="Martin F.M."/>
            <person name="Bonfante P."/>
        </authorList>
    </citation>
    <scope>NUCLEOTIDE SEQUENCE [LARGE SCALE GENOMIC DNA]</scope>
    <source>
        <strain evidence="2 3">BEG34</strain>
    </source>
</reference>
<keyword evidence="3" id="KW-1185">Reference proteome</keyword>
<keyword evidence="1" id="KW-1133">Transmembrane helix</keyword>
<protein>
    <submittedName>
        <fullName evidence="2">Uncharacterized protein</fullName>
    </submittedName>
</protein>
<dbReference type="OrthoDB" id="2429921at2759"/>
<organism evidence="2 3">
    <name type="scientific">Gigaspora margarita</name>
    <dbReference type="NCBI Taxonomy" id="4874"/>
    <lineage>
        <taxon>Eukaryota</taxon>
        <taxon>Fungi</taxon>
        <taxon>Fungi incertae sedis</taxon>
        <taxon>Mucoromycota</taxon>
        <taxon>Glomeromycotina</taxon>
        <taxon>Glomeromycetes</taxon>
        <taxon>Diversisporales</taxon>
        <taxon>Gigasporaceae</taxon>
        <taxon>Gigaspora</taxon>
    </lineage>
</organism>
<keyword evidence="1" id="KW-0812">Transmembrane</keyword>
<feature type="transmembrane region" description="Helical" evidence="1">
    <location>
        <begin position="80"/>
        <end position="98"/>
    </location>
</feature>
<dbReference type="AlphaFoldDB" id="A0A8H4EPM5"/>
<comment type="caution">
    <text evidence="2">The sequence shown here is derived from an EMBL/GenBank/DDBJ whole genome shotgun (WGS) entry which is preliminary data.</text>
</comment>
<proteinExistence type="predicted"/>
<sequence length="102" mass="11323">MVNTNQECYSDQNDDLPLSITKHIEDSNLVDAMCQTGHNAHTCNSDNANDSLALEHNHKNYVENLNSMSTADKDSINNKLIIVVLVNEQVIILIIVTLKSSL</sequence>
<accession>A0A8H4EPM5</accession>